<dbReference type="Proteomes" id="UP000001431">
    <property type="component" value="Chromosome"/>
</dbReference>
<evidence type="ECO:0000313" key="2">
    <source>
        <dbReference type="Proteomes" id="UP000001431"/>
    </source>
</evidence>
<keyword evidence="2" id="KW-1185">Reference proteome</keyword>
<dbReference type="eggNOG" id="arCOG05439">
    <property type="taxonomic scope" value="Archaea"/>
</dbReference>
<dbReference type="HOGENOM" id="CLU_1493054_0_0_2"/>
<reference evidence="1" key="1">
    <citation type="submission" date="2007-02" db="EMBL/GenBank/DDBJ databases">
        <title>Complete sequence of Pyrobaculum calidifontis JCM 11548.</title>
        <authorList>
            <consortium name="US DOE Joint Genome Institute"/>
            <person name="Copeland A."/>
            <person name="Lucas S."/>
            <person name="Lapidus A."/>
            <person name="Barry K."/>
            <person name="Glavina del Rio T."/>
            <person name="Dalin E."/>
            <person name="Tice H."/>
            <person name="Pitluck S."/>
            <person name="Chain P."/>
            <person name="Malfatti S."/>
            <person name="Shin M."/>
            <person name="Vergez L."/>
            <person name="Schmutz J."/>
            <person name="Larimer F."/>
            <person name="Land M."/>
            <person name="Hauser L."/>
            <person name="Kyrpides N."/>
            <person name="Mikhailova N."/>
            <person name="Cozen A.E."/>
            <person name="Fitz-Gibbon S.T."/>
            <person name="House C.H."/>
            <person name="Saltikov C."/>
            <person name="Lowe T.M."/>
            <person name="Richardson P."/>
        </authorList>
    </citation>
    <scope>NUCLEOTIDE SEQUENCE [LARGE SCALE GENOMIC DNA]</scope>
    <source>
        <strain evidence="1">JCM 11548</strain>
    </source>
</reference>
<dbReference type="KEGG" id="pcl:Pcal_2073"/>
<proteinExistence type="predicted"/>
<dbReference type="AlphaFoldDB" id="A3MXX1"/>
<sequence length="190" mass="20938">MGNLEVAKGIATCPSCGFTAPALDMCKITGTCVVCAREKLGDACSTCPDKAKCDMAVEGVKFMKRLEPVLDVYIDLGKHITRQLEKYDRVELGVVFLKSLMGLVKLLERERKERAFPAWVSAVFKGDVISRLVKTPYVVKLDLYQPLKAFCAVFKCEGLEAPLNNLLNALVSLSLIEKTGDPARYFRLGA</sequence>
<dbReference type="EMBL" id="CP000561">
    <property type="protein sequence ID" value="ABO09488.1"/>
    <property type="molecule type" value="Genomic_DNA"/>
</dbReference>
<dbReference type="GeneID" id="4909849"/>
<name>A3MXX1_PYRCJ</name>
<protein>
    <submittedName>
        <fullName evidence="1">Uncharacterized protein</fullName>
    </submittedName>
</protein>
<gene>
    <name evidence="1" type="ordered locus">Pcal_2073</name>
</gene>
<dbReference type="RefSeq" id="WP_011850746.1">
    <property type="nucleotide sequence ID" value="NC_009073.1"/>
</dbReference>
<accession>A3MXX1</accession>
<evidence type="ECO:0000313" key="1">
    <source>
        <dbReference type="EMBL" id="ABO09488.1"/>
    </source>
</evidence>
<organism evidence="1 2">
    <name type="scientific">Pyrobaculum calidifontis (strain DSM 21063 / JCM 11548 / VA1)</name>
    <dbReference type="NCBI Taxonomy" id="410359"/>
    <lineage>
        <taxon>Archaea</taxon>
        <taxon>Thermoproteota</taxon>
        <taxon>Thermoprotei</taxon>
        <taxon>Thermoproteales</taxon>
        <taxon>Thermoproteaceae</taxon>
        <taxon>Pyrobaculum</taxon>
    </lineage>
</organism>